<evidence type="ECO:0000313" key="3">
    <source>
        <dbReference type="Proteomes" id="UP001174691"/>
    </source>
</evidence>
<organism evidence="2 3">
    <name type="scientific">Coniochaeta hoffmannii</name>
    <dbReference type="NCBI Taxonomy" id="91930"/>
    <lineage>
        <taxon>Eukaryota</taxon>
        <taxon>Fungi</taxon>
        <taxon>Dikarya</taxon>
        <taxon>Ascomycota</taxon>
        <taxon>Pezizomycotina</taxon>
        <taxon>Sordariomycetes</taxon>
        <taxon>Sordariomycetidae</taxon>
        <taxon>Coniochaetales</taxon>
        <taxon>Coniochaetaceae</taxon>
        <taxon>Coniochaeta</taxon>
    </lineage>
</organism>
<dbReference type="Pfam" id="PF02458">
    <property type="entry name" value="Transferase"/>
    <property type="match status" value="1"/>
</dbReference>
<dbReference type="EMBL" id="JANBVN010000171">
    <property type="protein sequence ID" value="KAJ9136772.1"/>
    <property type="molecule type" value="Genomic_DNA"/>
</dbReference>
<dbReference type="Gene3D" id="3.30.559.10">
    <property type="entry name" value="Chloramphenicol acetyltransferase-like domain"/>
    <property type="match status" value="2"/>
</dbReference>
<sequence length="476" mass="52647">MHAPMQHHVFHLHPLGWASGPDKETIPLSTLDYLPPCLYNNYVLFFRLDDADKSRMVALLKSGLERTLSQARHLCGTVEKDAVTGDHAFIIHRDSTVQLHVQWLDLWHDSVSPYPSFSELEAHSFSSTVLGDLGLWSVAPMTHGIKPEAHINNSPAVSAFKASFIPGGLVFNMHVHHCSNDVMGWAGFTHQLAENCRAIHLKDETAYPSWDPACLDRSRLMAREAVPEEAKVNAPAPDKPHPDLLPVEPLLFHLPASKAARLKAMATPPADGIWISTFDAFSAFIWRTLLRVRAKAFKVEPSTPLVWMAPVDMRRRLRNPPCPPRTQGNVFTIARSTATAQFVADSPLWEVASFIRQTVASGATQAALDARLDAAAAVRDKTSLFLRADTLSPLAMIVTDWRATDIAAADFGLARPAAFRHVSDDVTRCVVQVYPPRGAPGEDQGCEFAITFEKSIAPALIEDAEWSEFFEYRGIV</sequence>
<accession>A0AA38RC80</accession>
<evidence type="ECO:0000256" key="1">
    <source>
        <dbReference type="ARBA" id="ARBA00022679"/>
    </source>
</evidence>
<evidence type="ECO:0000313" key="2">
    <source>
        <dbReference type="EMBL" id="KAJ9136772.1"/>
    </source>
</evidence>
<dbReference type="InterPro" id="IPR051283">
    <property type="entry name" value="Sec_Metabolite_Acyltrans"/>
</dbReference>
<comment type="caution">
    <text evidence="2">The sequence shown here is derived from an EMBL/GenBank/DDBJ whole genome shotgun (WGS) entry which is preliminary data.</text>
</comment>
<keyword evidence="3" id="KW-1185">Reference proteome</keyword>
<dbReference type="AlphaFoldDB" id="A0AA38RC80"/>
<dbReference type="PANTHER" id="PTHR31896:SF13">
    <property type="entry name" value="TRICHOTHECENE 3-O-ACETYLTRANSFERASE"/>
    <property type="match status" value="1"/>
</dbReference>
<name>A0AA38RC80_9PEZI</name>
<dbReference type="PANTHER" id="PTHR31896">
    <property type="entry name" value="FAMILY REGULATORY PROTEIN, PUTATIVE (AFU_ORTHOLOGUE AFUA_3G14730)-RELATED"/>
    <property type="match status" value="1"/>
</dbReference>
<dbReference type="Proteomes" id="UP001174691">
    <property type="component" value="Unassembled WGS sequence"/>
</dbReference>
<gene>
    <name evidence="2" type="ORF">NKR19_g8446</name>
</gene>
<reference evidence="2" key="1">
    <citation type="submission" date="2022-07" db="EMBL/GenBank/DDBJ databases">
        <title>Fungi with potential for degradation of polypropylene.</title>
        <authorList>
            <person name="Gostincar C."/>
        </authorList>
    </citation>
    <scope>NUCLEOTIDE SEQUENCE</scope>
    <source>
        <strain evidence="2">EXF-13287</strain>
    </source>
</reference>
<keyword evidence="1" id="KW-0808">Transferase</keyword>
<dbReference type="InterPro" id="IPR023213">
    <property type="entry name" value="CAT-like_dom_sf"/>
</dbReference>
<dbReference type="GO" id="GO:0016740">
    <property type="term" value="F:transferase activity"/>
    <property type="evidence" value="ECO:0007669"/>
    <property type="project" value="UniProtKB-KW"/>
</dbReference>
<proteinExistence type="predicted"/>
<protein>
    <submittedName>
        <fullName evidence="2">Trichothecene 3-o-acetyltransferase</fullName>
    </submittedName>
</protein>